<dbReference type="PRINTS" id="PR00401">
    <property type="entry name" value="SH2DOMAIN"/>
</dbReference>
<proteinExistence type="inferred from homology"/>
<keyword evidence="5" id="KW-1185">Reference proteome</keyword>
<dbReference type="SUPFAM" id="SSF52499">
    <property type="entry name" value="Isochorismatase-like hydrolases"/>
    <property type="match status" value="1"/>
</dbReference>
<evidence type="ECO:0000256" key="2">
    <source>
        <dbReference type="PROSITE-ProRule" id="PRU00191"/>
    </source>
</evidence>
<dbReference type="InterPro" id="IPR050993">
    <property type="entry name" value="Isochorismatase_domain"/>
</dbReference>
<dbReference type="AlphaFoldDB" id="A0A8S9YU90"/>
<dbReference type="Proteomes" id="UP000822476">
    <property type="component" value="Unassembled WGS sequence"/>
</dbReference>
<dbReference type="PANTHER" id="PTHR14119:SF3">
    <property type="entry name" value="ISOCHORISMATASE DOMAIN-CONTAINING PROTEIN 2"/>
    <property type="match status" value="1"/>
</dbReference>
<comment type="similarity">
    <text evidence="1">Belongs to the isochorismatase family.</text>
</comment>
<keyword evidence="2" id="KW-0727">SH2 domain</keyword>
<dbReference type="PANTHER" id="PTHR14119">
    <property type="entry name" value="HYDROLASE"/>
    <property type="match status" value="1"/>
</dbReference>
<sequence length="456" mass="50767">MVSSDCVIPDAPWYFGEIGRVETNEILVDQPVGTYLVRDSTTQSGYALDVKEANGVKRYLISYIPSSKKFRFGDFFYDSFEDLIRQYANSKSSSFRLIRPAPKPVYIGLHNLQSKNETDLSFSRGSAEIFSPDVAAQLSGQTDRNRLPDCRKGEFLKLPATAKVIRARNPCIFWTQHLKVQVGDSVQVNKVHPDGFCEIWRPHDQDCCWNPLLRKNAVPWCLHVALKDPVTSNLARLLLGKRNYLPNYIMLPRVGKLVLSRTALLLCDLQEKFRNQISHFQAITEVSGRMLQAARILGMRIVVTEMYPKGLGKTVPELGDLSGIPVIPKTSFSMYTEDVANVLELGKEIDSVFLCGIEAHVCVQATALDLVERGADVHCITDACSSRNMVDRMVAFHRMSQAGVYLTTCESALLTILCGSHHPSFREIQKLILTPSPDSGLLSGVAPANPFVGLNS</sequence>
<dbReference type="Pfam" id="PF00017">
    <property type="entry name" value="SH2"/>
    <property type="match status" value="1"/>
</dbReference>
<evidence type="ECO:0000259" key="3">
    <source>
        <dbReference type="PROSITE" id="PS50001"/>
    </source>
</evidence>
<dbReference type="EMBL" id="JTDE01002954">
    <property type="protein sequence ID" value="KAF7256640.1"/>
    <property type="molecule type" value="Genomic_DNA"/>
</dbReference>
<dbReference type="InterPro" id="IPR000980">
    <property type="entry name" value="SH2"/>
</dbReference>
<name>A0A8S9YU90_9TREM</name>
<protein>
    <recommendedName>
        <fullName evidence="3">SH2 domain-containing protein</fullName>
    </recommendedName>
</protein>
<evidence type="ECO:0000256" key="1">
    <source>
        <dbReference type="ARBA" id="ARBA00006336"/>
    </source>
</evidence>
<dbReference type="PROSITE" id="PS50001">
    <property type="entry name" value="SH2"/>
    <property type="match status" value="1"/>
</dbReference>
<comment type="caution">
    <text evidence="4">The sequence shown here is derived from an EMBL/GenBank/DDBJ whole genome shotgun (WGS) entry which is preliminary data.</text>
</comment>
<dbReference type="InterPro" id="IPR036380">
    <property type="entry name" value="Isochorismatase-like_sf"/>
</dbReference>
<feature type="domain" description="SH2" evidence="3">
    <location>
        <begin position="13"/>
        <end position="101"/>
    </location>
</feature>
<reference evidence="4" key="1">
    <citation type="submission" date="2019-07" db="EMBL/GenBank/DDBJ databases">
        <title>Annotation for the trematode Paragonimus miyazaki's.</title>
        <authorList>
            <person name="Choi Y.-J."/>
        </authorList>
    </citation>
    <scope>NUCLEOTIDE SEQUENCE</scope>
    <source>
        <strain evidence="4">Japan</strain>
    </source>
</reference>
<evidence type="ECO:0000313" key="5">
    <source>
        <dbReference type="Proteomes" id="UP000822476"/>
    </source>
</evidence>
<evidence type="ECO:0000313" key="4">
    <source>
        <dbReference type="EMBL" id="KAF7256640.1"/>
    </source>
</evidence>
<dbReference type="OrthoDB" id="269496at2759"/>
<accession>A0A8S9YU90</accession>
<dbReference type="Gene3D" id="3.30.505.10">
    <property type="entry name" value="SH2 domain"/>
    <property type="match status" value="1"/>
</dbReference>
<dbReference type="InterPro" id="IPR036860">
    <property type="entry name" value="SH2_dom_sf"/>
</dbReference>
<dbReference type="CDD" id="cd01012">
    <property type="entry name" value="YcaC_related"/>
    <property type="match status" value="1"/>
</dbReference>
<gene>
    <name evidence="4" type="ORF">EG68_06033</name>
</gene>
<dbReference type="InterPro" id="IPR000868">
    <property type="entry name" value="Isochorismatase-like_dom"/>
</dbReference>
<dbReference type="FunFam" id="3.40.50.850:FF:000001">
    <property type="entry name" value="Isochorismatase domain-containing protein 1"/>
    <property type="match status" value="1"/>
</dbReference>
<dbReference type="SMART" id="SM00252">
    <property type="entry name" value="SH2"/>
    <property type="match status" value="1"/>
</dbReference>
<dbReference type="SUPFAM" id="SSF55550">
    <property type="entry name" value="SH2 domain"/>
    <property type="match status" value="1"/>
</dbReference>
<dbReference type="Pfam" id="PF00857">
    <property type="entry name" value="Isochorismatase"/>
    <property type="match status" value="1"/>
</dbReference>
<dbReference type="Gene3D" id="3.40.50.850">
    <property type="entry name" value="Isochorismatase-like"/>
    <property type="match status" value="1"/>
</dbReference>
<organism evidence="4 5">
    <name type="scientific">Paragonimus skrjabini miyazakii</name>
    <dbReference type="NCBI Taxonomy" id="59628"/>
    <lineage>
        <taxon>Eukaryota</taxon>
        <taxon>Metazoa</taxon>
        <taxon>Spiralia</taxon>
        <taxon>Lophotrochozoa</taxon>
        <taxon>Platyhelminthes</taxon>
        <taxon>Trematoda</taxon>
        <taxon>Digenea</taxon>
        <taxon>Plagiorchiida</taxon>
        <taxon>Troglotremata</taxon>
        <taxon>Troglotrematidae</taxon>
        <taxon>Paragonimus</taxon>
    </lineage>
</organism>